<dbReference type="PANTHER" id="PTHR33121:SF71">
    <property type="entry name" value="OXYGEN SENSOR PROTEIN DOSP"/>
    <property type="match status" value="1"/>
</dbReference>
<keyword evidence="5" id="KW-1185">Reference proteome</keyword>
<feature type="domain" description="EAL" evidence="3">
    <location>
        <begin position="146"/>
        <end position="398"/>
    </location>
</feature>
<gene>
    <name evidence="4" type="ORF">CWI70_09485</name>
</gene>
<evidence type="ECO:0000313" key="5">
    <source>
        <dbReference type="Proteomes" id="UP000287649"/>
    </source>
</evidence>
<dbReference type="InterPro" id="IPR050706">
    <property type="entry name" value="Cyclic-di-GMP_PDE-like"/>
</dbReference>
<sequence>MSEEYRMPLTLGRLLVLDDDQQVGMTIREMAQAAGYQAKACTQAETFFSEVSSFAPTHIVLDLAMPGLDGVEVMRQLASQQCFATIIIVSGLGEKVLNAAKTAADESGLRVAGVLPKPFRISALRALLNQYSDAAANAPSSNGKAQEVSEAQLKEALAEHRLVAYLQPQISCQDRSVKGFEALVRWHDKDGSIITPDRFVGVAERSGLIAELTQQVFASAIRWFADHLGNTDYTLSLNTSASSFADTTFPSELTTLCIKHRLAPHRVKLEITETSTAENPSGALELLTQLRVKGFALAIDDFGVGYSSLEQLVRQPFSELKIDKNFIIPLAKSEEAAKIVDALIALAQALKLTITAEGVEDERSLEILAKAGCDYAQGFYIGRPMAPEKLLDWLKEYRQSQPM</sequence>
<dbReference type="InterPro" id="IPR035919">
    <property type="entry name" value="EAL_sf"/>
</dbReference>
<dbReference type="GO" id="GO:0000160">
    <property type="term" value="P:phosphorelay signal transduction system"/>
    <property type="evidence" value="ECO:0007669"/>
    <property type="project" value="InterPro"/>
</dbReference>
<feature type="domain" description="Response regulatory" evidence="2">
    <location>
        <begin position="13"/>
        <end position="132"/>
    </location>
</feature>
<keyword evidence="1" id="KW-0597">Phosphoprotein</keyword>
<dbReference type="Pfam" id="PF00072">
    <property type="entry name" value="Response_reg"/>
    <property type="match status" value="1"/>
</dbReference>
<organism evidence="4 5">
    <name type="scientific">Pseudidiomarina homiensis</name>
    <dbReference type="NCBI Taxonomy" id="364198"/>
    <lineage>
        <taxon>Bacteria</taxon>
        <taxon>Pseudomonadati</taxon>
        <taxon>Pseudomonadota</taxon>
        <taxon>Gammaproteobacteria</taxon>
        <taxon>Alteromonadales</taxon>
        <taxon>Idiomarinaceae</taxon>
        <taxon>Pseudidiomarina</taxon>
    </lineage>
</organism>
<evidence type="ECO:0000259" key="2">
    <source>
        <dbReference type="PROSITE" id="PS50110"/>
    </source>
</evidence>
<dbReference type="CDD" id="cd01948">
    <property type="entry name" value="EAL"/>
    <property type="match status" value="1"/>
</dbReference>
<reference evidence="5" key="1">
    <citation type="journal article" date="2018" name="Front. Microbiol.">
        <title>Genome-Based Analysis Reveals the Taxonomy and Diversity of the Family Idiomarinaceae.</title>
        <authorList>
            <person name="Liu Y."/>
            <person name="Lai Q."/>
            <person name="Shao Z."/>
        </authorList>
    </citation>
    <scope>NUCLEOTIDE SEQUENCE [LARGE SCALE GENOMIC DNA]</scope>
    <source>
        <strain evidence="5">PO-M2</strain>
    </source>
</reference>
<dbReference type="Proteomes" id="UP000287649">
    <property type="component" value="Unassembled WGS sequence"/>
</dbReference>
<dbReference type="SMART" id="SM00448">
    <property type="entry name" value="REC"/>
    <property type="match status" value="1"/>
</dbReference>
<name>A0A432XXH1_9GAMM</name>
<dbReference type="SUPFAM" id="SSF52172">
    <property type="entry name" value="CheY-like"/>
    <property type="match status" value="1"/>
</dbReference>
<dbReference type="EMBL" id="PIPX01000002">
    <property type="protein sequence ID" value="RUO53409.1"/>
    <property type="molecule type" value="Genomic_DNA"/>
</dbReference>
<dbReference type="SMART" id="SM00052">
    <property type="entry name" value="EAL"/>
    <property type="match status" value="1"/>
</dbReference>
<comment type="caution">
    <text evidence="4">The sequence shown here is derived from an EMBL/GenBank/DDBJ whole genome shotgun (WGS) entry which is preliminary data.</text>
</comment>
<dbReference type="Pfam" id="PF00563">
    <property type="entry name" value="EAL"/>
    <property type="match status" value="1"/>
</dbReference>
<proteinExistence type="predicted"/>
<evidence type="ECO:0000259" key="3">
    <source>
        <dbReference type="PROSITE" id="PS50883"/>
    </source>
</evidence>
<dbReference type="PROSITE" id="PS50883">
    <property type="entry name" value="EAL"/>
    <property type="match status" value="1"/>
</dbReference>
<evidence type="ECO:0000256" key="1">
    <source>
        <dbReference type="PROSITE-ProRule" id="PRU00169"/>
    </source>
</evidence>
<dbReference type="InterPro" id="IPR011006">
    <property type="entry name" value="CheY-like_superfamily"/>
</dbReference>
<dbReference type="Gene3D" id="3.40.50.2300">
    <property type="match status" value="1"/>
</dbReference>
<dbReference type="OrthoDB" id="9812358at2"/>
<dbReference type="InterPro" id="IPR001789">
    <property type="entry name" value="Sig_transdc_resp-reg_receiver"/>
</dbReference>
<protein>
    <submittedName>
        <fullName evidence="4">Diguanylate phosphodiesterase</fullName>
    </submittedName>
</protein>
<accession>A0A432XXH1</accession>
<evidence type="ECO:0000313" key="4">
    <source>
        <dbReference type="EMBL" id="RUO53409.1"/>
    </source>
</evidence>
<dbReference type="SUPFAM" id="SSF141868">
    <property type="entry name" value="EAL domain-like"/>
    <property type="match status" value="1"/>
</dbReference>
<dbReference type="GO" id="GO:0071111">
    <property type="term" value="F:cyclic-guanylate-specific phosphodiesterase activity"/>
    <property type="evidence" value="ECO:0007669"/>
    <property type="project" value="InterPro"/>
</dbReference>
<dbReference type="Gene3D" id="3.20.20.450">
    <property type="entry name" value="EAL domain"/>
    <property type="match status" value="1"/>
</dbReference>
<dbReference type="PROSITE" id="PS50110">
    <property type="entry name" value="RESPONSE_REGULATORY"/>
    <property type="match status" value="1"/>
</dbReference>
<dbReference type="PANTHER" id="PTHR33121">
    <property type="entry name" value="CYCLIC DI-GMP PHOSPHODIESTERASE PDEF"/>
    <property type="match status" value="1"/>
</dbReference>
<dbReference type="InterPro" id="IPR001633">
    <property type="entry name" value="EAL_dom"/>
</dbReference>
<feature type="modified residue" description="4-aspartylphosphate" evidence="1">
    <location>
        <position position="62"/>
    </location>
</feature>
<dbReference type="AlphaFoldDB" id="A0A432XXH1"/>